<dbReference type="Proteomes" id="UP000400924">
    <property type="component" value="Unassembled WGS sequence"/>
</dbReference>
<dbReference type="RefSeq" id="WP_152778750.1">
    <property type="nucleotide sequence ID" value="NZ_VJZC01001111.1"/>
</dbReference>
<dbReference type="OrthoDB" id="4247852at2"/>
<comment type="caution">
    <text evidence="2">The sequence shown here is derived from an EMBL/GenBank/DDBJ whole genome shotgun (WGS) entry which is preliminary data.</text>
</comment>
<evidence type="ECO:0000313" key="3">
    <source>
        <dbReference type="Proteomes" id="UP000400924"/>
    </source>
</evidence>
<accession>A0A5N8Y0X2</accession>
<keyword evidence="3" id="KW-1185">Reference proteome</keyword>
<proteinExistence type="predicted"/>
<feature type="chain" id="PRO_5024372678" evidence="1">
    <location>
        <begin position="30"/>
        <end position="94"/>
    </location>
</feature>
<sequence>MFNSKKIATAAAAGVLGGFALVGAGSAQAFTADGPGKCVDDGKGQVRCERVNKRQFVSDSLGNFLLVNNSTQSCLGSRGQVACVSDVVVPDGKS</sequence>
<organism evidence="2 3">
    <name type="scientific">Streptomyces spongiae</name>
    <dbReference type="NCBI Taxonomy" id="565072"/>
    <lineage>
        <taxon>Bacteria</taxon>
        <taxon>Bacillati</taxon>
        <taxon>Actinomycetota</taxon>
        <taxon>Actinomycetes</taxon>
        <taxon>Kitasatosporales</taxon>
        <taxon>Streptomycetaceae</taxon>
        <taxon>Streptomyces</taxon>
    </lineage>
</organism>
<name>A0A5N8Y0X2_9ACTN</name>
<keyword evidence="1" id="KW-0732">Signal</keyword>
<reference evidence="2 3" key="1">
    <citation type="submission" date="2019-07" db="EMBL/GenBank/DDBJ databases">
        <title>New species of Amycolatopsis and Streptomyces.</title>
        <authorList>
            <person name="Duangmal K."/>
            <person name="Teo W.F.A."/>
            <person name="Lipun K."/>
        </authorList>
    </citation>
    <scope>NUCLEOTIDE SEQUENCE [LARGE SCALE GENOMIC DNA]</scope>
    <source>
        <strain evidence="2 3">NBRC 106415</strain>
    </source>
</reference>
<evidence type="ECO:0000256" key="1">
    <source>
        <dbReference type="SAM" id="SignalP"/>
    </source>
</evidence>
<dbReference type="EMBL" id="VJZC01001111">
    <property type="protein sequence ID" value="MPY65078.1"/>
    <property type="molecule type" value="Genomic_DNA"/>
</dbReference>
<protein>
    <submittedName>
        <fullName evidence="2">Uncharacterized protein</fullName>
    </submittedName>
</protein>
<evidence type="ECO:0000313" key="2">
    <source>
        <dbReference type="EMBL" id="MPY65078.1"/>
    </source>
</evidence>
<feature type="signal peptide" evidence="1">
    <location>
        <begin position="1"/>
        <end position="29"/>
    </location>
</feature>
<dbReference type="AlphaFoldDB" id="A0A5N8Y0X2"/>
<gene>
    <name evidence="2" type="ORF">FNH08_50470</name>
</gene>